<evidence type="ECO:0000313" key="2">
    <source>
        <dbReference type="Proteomes" id="UP000789920"/>
    </source>
</evidence>
<gene>
    <name evidence="1" type="ORF">RPERSI_LOCUS8345</name>
</gene>
<dbReference type="EMBL" id="CAJVQC010015015">
    <property type="protein sequence ID" value="CAG8662837.1"/>
    <property type="molecule type" value="Genomic_DNA"/>
</dbReference>
<sequence>LSQTEVFAAAAHLFKTMHYSKGSNMVAELKESKLRLSSWSIDKNNINSNLKEI</sequence>
<accession>A0ACA9NPH5</accession>
<proteinExistence type="predicted"/>
<dbReference type="Proteomes" id="UP000789920">
    <property type="component" value="Unassembled WGS sequence"/>
</dbReference>
<keyword evidence="2" id="KW-1185">Reference proteome</keyword>
<reference evidence="1" key="1">
    <citation type="submission" date="2021-06" db="EMBL/GenBank/DDBJ databases">
        <authorList>
            <person name="Kallberg Y."/>
            <person name="Tangrot J."/>
            <person name="Rosling A."/>
        </authorList>
    </citation>
    <scope>NUCLEOTIDE SEQUENCE</scope>
    <source>
        <strain evidence="1">MA461A</strain>
    </source>
</reference>
<protein>
    <submittedName>
        <fullName evidence="1">13470_t:CDS:1</fullName>
    </submittedName>
</protein>
<feature type="non-terminal residue" evidence="1">
    <location>
        <position position="1"/>
    </location>
</feature>
<name>A0ACA9NPH5_9GLOM</name>
<organism evidence="1 2">
    <name type="scientific">Racocetra persica</name>
    <dbReference type="NCBI Taxonomy" id="160502"/>
    <lineage>
        <taxon>Eukaryota</taxon>
        <taxon>Fungi</taxon>
        <taxon>Fungi incertae sedis</taxon>
        <taxon>Mucoromycota</taxon>
        <taxon>Glomeromycotina</taxon>
        <taxon>Glomeromycetes</taxon>
        <taxon>Diversisporales</taxon>
        <taxon>Gigasporaceae</taxon>
        <taxon>Racocetra</taxon>
    </lineage>
</organism>
<comment type="caution">
    <text evidence="1">The sequence shown here is derived from an EMBL/GenBank/DDBJ whole genome shotgun (WGS) entry which is preliminary data.</text>
</comment>
<evidence type="ECO:0000313" key="1">
    <source>
        <dbReference type="EMBL" id="CAG8662837.1"/>
    </source>
</evidence>